<comment type="caution">
    <text evidence="2">The sequence shown here is derived from an EMBL/GenBank/DDBJ whole genome shotgun (WGS) entry which is preliminary data.</text>
</comment>
<feature type="transmembrane region" description="Helical" evidence="1">
    <location>
        <begin position="145"/>
        <end position="163"/>
    </location>
</feature>
<dbReference type="PANTHER" id="PTHR34821:SF2">
    <property type="entry name" value="INNER MEMBRANE PROTEIN YDCZ"/>
    <property type="match status" value="1"/>
</dbReference>
<sequence length="315" mass="32257">MATKSLRVPTWVAIIIVMLCGALVAVQTRLNGQFGAVLGDGFVAATYSFGSGLVIMTILVLCSKQARSGLADLWAGIRGGTFPWWAAMGGAAGAFLVLSQGLSAGILGVALFTVGVVAGQTTFGVFLDAWGVGPSGKIPPNRRRLAAVGLCLLAVAITVSGQLTHAGSLVWFIMPLLAGLGTAWQPAVNGRVRSLTNSAVSATFVNFVVGTLVLATITLVRGAFVGFPTEFPPEPWYYVGGLVGCIFIGGMAVFVKQTGVLLLGLASISGQLCCSLVLDLLLPVGSSPVTAGTVIGVIVALVAVGVSSIRPRRTR</sequence>
<feature type="transmembrane region" description="Helical" evidence="1">
    <location>
        <begin position="236"/>
        <end position="255"/>
    </location>
</feature>
<dbReference type="RefSeq" id="WP_167149675.1">
    <property type="nucleotide sequence ID" value="NZ_JAAMOX010000001.1"/>
</dbReference>
<feature type="transmembrane region" description="Helical" evidence="1">
    <location>
        <begin position="82"/>
        <end position="100"/>
    </location>
</feature>
<keyword evidence="3" id="KW-1185">Reference proteome</keyword>
<keyword evidence="1" id="KW-0472">Membrane</keyword>
<feature type="transmembrane region" description="Helical" evidence="1">
    <location>
        <begin position="288"/>
        <end position="309"/>
    </location>
</feature>
<dbReference type="GO" id="GO:0005886">
    <property type="term" value="C:plasma membrane"/>
    <property type="evidence" value="ECO:0007669"/>
    <property type="project" value="TreeGrafter"/>
</dbReference>
<keyword evidence="1" id="KW-1133">Transmembrane helix</keyword>
<protein>
    <submittedName>
        <fullName evidence="2">Transporter family-2 protein</fullName>
    </submittedName>
</protein>
<dbReference type="Proteomes" id="UP000541033">
    <property type="component" value="Unassembled WGS sequence"/>
</dbReference>
<keyword evidence="1" id="KW-0812">Transmembrane</keyword>
<dbReference type="PRINTS" id="PR00173">
    <property type="entry name" value="EDTRNSPORT"/>
</dbReference>
<evidence type="ECO:0000313" key="2">
    <source>
        <dbReference type="EMBL" id="NIH53781.1"/>
    </source>
</evidence>
<proteinExistence type="predicted"/>
<feature type="transmembrane region" description="Helical" evidence="1">
    <location>
        <begin position="262"/>
        <end position="282"/>
    </location>
</feature>
<organism evidence="2 3">
    <name type="scientific">Lysinibacter cavernae</name>
    <dbReference type="NCBI Taxonomy" id="1640652"/>
    <lineage>
        <taxon>Bacteria</taxon>
        <taxon>Bacillati</taxon>
        <taxon>Actinomycetota</taxon>
        <taxon>Actinomycetes</taxon>
        <taxon>Micrococcales</taxon>
        <taxon>Microbacteriaceae</taxon>
        <taxon>Lysinibacter</taxon>
    </lineage>
</organism>
<feature type="transmembrane region" description="Helical" evidence="1">
    <location>
        <begin position="199"/>
        <end position="224"/>
    </location>
</feature>
<evidence type="ECO:0000256" key="1">
    <source>
        <dbReference type="SAM" id="Phobius"/>
    </source>
</evidence>
<gene>
    <name evidence="2" type="ORF">FHX76_001649</name>
</gene>
<dbReference type="InterPro" id="IPR006750">
    <property type="entry name" value="YdcZ"/>
</dbReference>
<name>A0A7X5TSR2_9MICO</name>
<feature type="transmembrane region" description="Helical" evidence="1">
    <location>
        <begin position="12"/>
        <end position="30"/>
    </location>
</feature>
<reference evidence="2 3" key="1">
    <citation type="submission" date="2020-02" db="EMBL/GenBank/DDBJ databases">
        <title>Sequencing the genomes of 1000 actinobacteria strains.</title>
        <authorList>
            <person name="Klenk H.-P."/>
        </authorList>
    </citation>
    <scope>NUCLEOTIDE SEQUENCE [LARGE SCALE GENOMIC DNA]</scope>
    <source>
        <strain evidence="2 3">DSM 27960</strain>
    </source>
</reference>
<dbReference type="Pfam" id="PF04657">
    <property type="entry name" value="DMT_YdcZ"/>
    <property type="match status" value="2"/>
</dbReference>
<dbReference type="AlphaFoldDB" id="A0A7X5TSR2"/>
<evidence type="ECO:0000313" key="3">
    <source>
        <dbReference type="Proteomes" id="UP000541033"/>
    </source>
</evidence>
<feature type="transmembrane region" description="Helical" evidence="1">
    <location>
        <begin position="42"/>
        <end position="62"/>
    </location>
</feature>
<feature type="transmembrane region" description="Helical" evidence="1">
    <location>
        <begin position="106"/>
        <end position="133"/>
    </location>
</feature>
<accession>A0A7X5TSR2</accession>
<feature type="transmembrane region" description="Helical" evidence="1">
    <location>
        <begin position="169"/>
        <end position="187"/>
    </location>
</feature>
<dbReference type="PANTHER" id="PTHR34821">
    <property type="entry name" value="INNER MEMBRANE PROTEIN YDCZ"/>
    <property type="match status" value="1"/>
</dbReference>
<dbReference type="EMBL" id="JAAMOX010000001">
    <property type="protein sequence ID" value="NIH53781.1"/>
    <property type="molecule type" value="Genomic_DNA"/>
</dbReference>